<protein>
    <submittedName>
        <fullName evidence="1">Putative non-ribosomal peptide synthetase</fullName>
    </submittedName>
</protein>
<dbReference type="PANTHER" id="PTHR45527:SF14">
    <property type="entry name" value="PLIPASTATIN SYNTHASE SUBUNIT B"/>
    <property type="match status" value="1"/>
</dbReference>
<name>A0A380FC05_STAGA</name>
<sequence length="156" mass="17749">MFLSKNTQYDAEFIEEGYTDEWLDNGTNNSPLSVNLSNRSNGEGMDIDYDFQIDALDEEGIYHLHETIFHVLNHIIEQPESQIKDIEVVNGEERETILNDFNDTSLALNNDTTFVQRFEQQVAQHPNKTAVTFEGESLTYEALNGKVNQNGSPITC</sequence>
<proteinExistence type="predicted"/>
<organism evidence="1 2">
    <name type="scientific">Staphylococcus gallinarum</name>
    <dbReference type="NCBI Taxonomy" id="1293"/>
    <lineage>
        <taxon>Bacteria</taxon>
        <taxon>Bacillati</taxon>
        <taxon>Bacillota</taxon>
        <taxon>Bacilli</taxon>
        <taxon>Bacillales</taxon>
        <taxon>Staphylococcaceae</taxon>
        <taxon>Staphylococcus</taxon>
    </lineage>
</organism>
<dbReference type="GO" id="GO:0005829">
    <property type="term" value="C:cytosol"/>
    <property type="evidence" value="ECO:0007669"/>
    <property type="project" value="TreeGrafter"/>
</dbReference>
<evidence type="ECO:0000313" key="2">
    <source>
        <dbReference type="Proteomes" id="UP000255277"/>
    </source>
</evidence>
<dbReference type="GO" id="GO:0044550">
    <property type="term" value="P:secondary metabolite biosynthetic process"/>
    <property type="evidence" value="ECO:0007669"/>
    <property type="project" value="TreeGrafter"/>
</dbReference>
<dbReference type="Gene3D" id="3.40.50.12780">
    <property type="entry name" value="N-terminal domain of ligase-like"/>
    <property type="match status" value="1"/>
</dbReference>
<dbReference type="Proteomes" id="UP000255277">
    <property type="component" value="Unassembled WGS sequence"/>
</dbReference>
<gene>
    <name evidence="1" type="primary">tycC_2</name>
    <name evidence="1" type="ORF">NCTC12195_00697</name>
</gene>
<dbReference type="EMBL" id="UHDK01000001">
    <property type="protein sequence ID" value="SUM31290.1"/>
    <property type="molecule type" value="Genomic_DNA"/>
</dbReference>
<accession>A0A380FC05</accession>
<dbReference type="GO" id="GO:0031177">
    <property type="term" value="F:phosphopantetheine binding"/>
    <property type="evidence" value="ECO:0007669"/>
    <property type="project" value="TreeGrafter"/>
</dbReference>
<dbReference type="AlphaFoldDB" id="A0A380FC05"/>
<evidence type="ECO:0000313" key="1">
    <source>
        <dbReference type="EMBL" id="SUM31290.1"/>
    </source>
</evidence>
<dbReference type="SUPFAM" id="SSF56801">
    <property type="entry name" value="Acetyl-CoA synthetase-like"/>
    <property type="match status" value="1"/>
</dbReference>
<dbReference type="Gene3D" id="3.30.559.30">
    <property type="entry name" value="Nonribosomal peptide synthetase, condensation domain"/>
    <property type="match status" value="1"/>
</dbReference>
<reference evidence="1 2" key="1">
    <citation type="submission" date="2018-06" db="EMBL/GenBank/DDBJ databases">
        <authorList>
            <consortium name="Pathogen Informatics"/>
            <person name="Doyle S."/>
        </authorList>
    </citation>
    <scope>NUCLEOTIDE SEQUENCE [LARGE SCALE GENOMIC DNA]</scope>
    <source>
        <strain evidence="1 2">NCTC12195</strain>
    </source>
</reference>
<dbReference type="InterPro" id="IPR042099">
    <property type="entry name" value="ANL_N_sf"/>
</dbReference>
<dbReference type="PANTHER" id="PTHR45527">
    <property type="entry name" value="NONRIBOSOMAL PEPTIDE SYNTHETASE"/>
    <property type="match status" value="1"/>
</dbReference>
<dbReference type="GO" id="GO:0043041">
    <property type="term" value="P:amino acid activation for nonribosomal peptide biosynthetic process"/>
    <property type="evidence" value="ECO:0007669"/>
    <property type="project" value="TreeGrafter"/>
</dbReference>